<reference evidence="2 3" key="1">
    <citation type="submission" date="2019-08" db="EMBL/GenBank/DDBJ databases">
        <title>The genome of the soybean aphid Biotype 1, its phylome, world population structure and adaptation to the North American continent.</title>
        <authorList>
            <person name="Giordano R."/>
            <person name="Donthu R.K."/>
            <person name="Hernandez A.G."/>
            <person name="Wright C.L."/>
            <person name="Zimin A.V."/>
        </authorList>
    </citation>
    <scope>NUCLEOTIDE SEQUENCE [LARGE SCALE GENOMIC DNA]</scope>
    <source>
        <tissue evidence="2">Whole aphids</tissue>
    </source>
</reference>
<accession>A0A6G0TD32</accession>
<organism evidence="2 3">
    <name type="scientific">Aphis glycines</name>
    <name type="common">Soybean aphid</name>
    <dbReference type="NCBI Taxonomy" id="307491"/>
    <lineage>
        <taxon>Eukaryota</taxon>
        <taxon>Metazoa</taxon>
        <taxon>Ecdysozoa</taxon>
        <taxon>Arthropoda</taxon>
        <taxon>Hexapoda</taxon>
        <taxon>Insecta</taxon>
        <taxon>Pterygota</taxon>
        <taxon>Neoptera</taxon>
        <taxon>Paraneoptera</taxon>
        <taxon>Hemiptera</taxon>
        <taxon>Sternorrhyncha</taxon>
        <taxon>Aphidomorpha</taxon>
        <taxon>Aphidoidea</taxon>
        <taxon>Aphididae</taxon>
        <taxon>Aphidini</taxon>
        <taxon>Aphis</taxon>
        <taxon>Aphis</taxon>
    </lineage>
</organism>
<keyword evidence="1" id="KW-0472">Membrane</keyword>
<gene>
    <name evidence="2" type="ORF">AGLY_011315</name>
</gene>
<feature type="transmembrane region" description="Helical" evidence="1">
    <location>
        <begin position="20"/>
        <end position="42"/>
    </location>
</feature>
<dbReference type="EMBL" id="VYZN01000042">
    <property type="protein sequence ID" value="KAE9530853.1"/>
    <property type="molecule type" value="Genomic_DNA"/>
</dbReference>
<keyword evidence="3" id="KW-1185">Reference proteome</keyword>
<evidence type="ECO:0000256" key="1">
    <source>
        <dbReference type="SAM" id="Phobius"/>
    </source>
</evidence>
<name>A0A6G0TD32_APHGL</name>
<dbReference type="Proteomes" id="UP000475862">
    <property type="component" value="Unassembled WGS sequence"/>
</dbReference>
<evidence type="ECO:0000313" key="3">
    <source>
        <dbReference type="Proteomes" id="UP000475862"/>
    </source>
</evidence>
<sequence>MSICHNIKYYGPLIKTNFDHSYSICPSDLFFYSSLLFIVYCIKKSDKTSIWNIHCLTIAIAYLFLKVIFKCKEHNTESQMLKCLEQNIKDKINIHLNNILIYIINLVSIKKRVKGTGCIFEIKRIIRAKRSYYTVIRLRSKIKNSSQIEALICFQMAQKKCITSHRTSRCSAFRDDRSKTRLQISFVITNIQKLYFKILGLFVISLRLRRCGTHKGLVKLAGNIFFSPVFSLIPINQPSSCMYSPEFLDRHKVQR</sequence>
<protein>
    <submittedName>
        <fullName evidence="2">Uncharacterized protein</fullName>
    </submittedName>
</protein>
<proteinExistence type="predicted"/>
<dbReference type="AlphaFoldDB" id="A0A6G0TD32"/>
<keyword evidence="1" id="KW-0812">Transmembrane</keyword>
<comment type="caution">
    <text evidence="2">The sequence shown here is derived from an EMBL/GenBank/DDBJ whole genome shotgun (WGS) entry which is preliminary data.</text>
</comment>
<feature type="transmembrane region" description="Helical" evidence="1">
    <location>
        <begin position="49"/>
        <end position="69"/>
    </location>
</feature>
<evidence type="ECO:0000313" key="2">
    <source>
        <dbReference type="EMBL" id="KAE9530853.1"/>
    </source>
</evidence>
<keyword evidence="1" id="KW-1133">Transmembrane helix</keyword>